<comment type="similarity">
    <text evidence="2 5">Belongs to the aldehyde dehydrogenase family.</text>
</comment>
<feature type="domain" description="Aldehyde dehydrogenase" evidence="6">
    <location>
        <begin position="34"/>
        <end position="497"/>
    </location>
</feature>
<dbReference type="InterPro" id="IPR016162">
    <property type="entry name" value="Ald_DH_N"/>
</dbReference>
<dbReference type="PANTHER" id="PTHR43353:SF6">
    <property type="entry name" value="CYTOPLASMIC ALDEHYDE DEHYDROGENASE (EUROFUNG)"/>
    <property type="match status" value="1"/>
</dbReference>
<dbReference type="Proteomes" id="UP001172681">
    <property type="component" value="Unassembled WGS sequence"/>
</dbReference>
<dbReference type="PROSITE" id="PS00687">
    <property type="entry name" value="ALDEHYDE_DEHYDR_GLU"/>
    <property type="match status" value="1"/>
</dbReference>
<evidence type="ECO:0000256" key="4">
    <source>
        <dbReference type="PROSITE-ProRule" id="PRU10007"/>
    </source>
</evidence>
<keyword evidence="8" id="KW-1185">Reference proteome</keyword>
<feature type="active site" evidence="4">
    <location>
        <position position="274"/>
    </location>
</feature>
<evidence type="ECO:0000256" key="3">
    <source>
        <dbReference type="ARBA" id="ARBA00023002"/>
    </source>
</evidence>
<dbReference type="GO" id="GO:0004777">
    <property type="term" value="F:succinate-semialdehyde dehydrogenase (NAD+) activity"/>
    <property type="evidence" value="ECO:0007669"/>
    <property type="project" value="TreeGrafter"/>
</dbReference>
<organism evidence="7 8">
    <name type="scientific">Knufia peltigerae</name>
    <dbReference type="NCBI Taxonomy" id="1002370"/>
    <lineage>
        <taxon>Eukaryota</taxon>
        <taxon>Fungi</taxon>
        <taxon>Dikarya</taxon>
        <taxon>Ascomycota</taxon>
        <taxon>Pezizomycotina</taxon>
        <taxon>Eurotiomycetes</taxon>
        <taxon>Chaetothyriomycetidae</taxon>
        <taxon>Chaetothyriales</taxon>
        <taxon>Trichomeriaceae</taxon>
        <taxon>Knufia</taxon>
    </lineage>
</organism>
<dbReference type="FunFam" id="3.40.605.10:FF:000007">
    <property type="entry name" value="NAD/NADP-dependent betaine aldehyde dehydrogenase"/>
    <property type="match status" value="1"/>
</dbReference>
<evidence type="ECO:0000256" key="2">
    <source>
        <dbReference type="ARBA" id="ARBA00009986"/>
    </source>
</evidence>
<evidence type="ECO:0000313" key="7">
    <source>
        <dbReference type="EMBL" id="KAJ9629987.1"/>
    </source>
</evidence>
<dbReference type="AlphaFoldDB" id="A0AA39CUB1"/>
<dbReference type="GO" id="GO:0009450">
    <property type="term" value="P:gamma-aminobutyric acid catabolic process"/>
    <property type="evidence" value="ECO:0007669"/>
    <property type="project" value="TreeGrafter"/>
</dbReference>
<dbReference type="PANTHER" id="PTHR43353">
    <property type="entry name" value="SUCCINATE-SEMIALDEHYDE DEHYDROGENASE, MITOCHONDRIAL"/>
    <property type="match status" value="1"/>
</dbReference>
<dbReference type="InterPro" id="IPR015590">
    <property type="entry name" value="Aldehyde_DH_dom"/>
</dbReference>
<proteinExistence type="inferred from homology"/>
<evidence type="ECO:0000313" key="8">
    <source>
        <dbReference type="Proteomes" id="UP001172681"/>
    </source>
</evidence>
<dbReference type="Pfam" id="PF00171">
    <property type="entry name" value="Aldedh"/>
    <property type="match status" value="1"/>
</dbReference>
<name>A0AA39CUB1_9EURO</name>
<keyword evidence="3 5" id="KW-0560">Oxidoreductase</keyword>
<dbReference type="CDD" id="cd07103">
    <property type="entry name" value="ALDH_F5_SSADH_GabD"/>
    <property type="match status" value="1"/>
</dbReference>
<dbReference type="SUPFAM" id="SSF53720">
    <property type="entry name" value="ALDH-like"/>
    <property type="match status" value="1"/>
</dbReference>
<dbReference type="FunFam" id="3.40.309.10:FF:000004">
    <property type="entry name" value="Succinate-semialdehyde dehydrogenase I"/>
    <property type="match status" value="1"/>
</dbReference>
<comment type="caution">
    <text evidence="7">The sequence shown here is derived from an EMBL/GenBank/DDBJ whole genome shotgun (WGS) entry which is preliminary data.</text>
</comment>
<dbReference type="InterPro" id="IPR016161">
    <property type="entry name" value="Ald_DH/histidinol_DH"/>
</dbReference>
<dbReference type="InterPro" id="IPR029510">
    <property type="entry name" value="Ald_DH_CS_GLU"/>
</dbReference>
<dbReference type="InterPro" id="IPR050740">
    <property type="entry name" value="Aldehyde_DH_Superfamily"/>
</dbReference>
<evidence type="ECO:0000256" key="1">
    <source>
        <dbReference type="ARBA" id="ARBA00005176"/>
    </source>
</evidence>
<dbReference type="InterPro" id="IPR016163">
    <property type="entry name" value="Ald_DH_C"/>
</dbReference>
<evidence type="ECO:0000256" key="5">
    <source>
        <dbReference type="RuleBase" id="RU003345"/>
    </source>
</evidence>
<evidence type="ECO:0000259" key="6">
    <source>
        <dbReference type="Pfam" id="PF00171"/>
    </source>
</evidence>
<protein>
    <recommendedName>
        <fullName evidence="6">Aldehyde dehydrogenase domain-containing protein</fullName>
    </recommendedName>
</protein>
<dbReference type="Gene3D" id="3.40.309.10">
    <property type="entry name" value="Aldehyde Dehydrogenase, Chain A, domain 2"/>
    <property type="match status" value="1"/>
</dbReference>
<dbReference type="EMBL" id="JAPDRN010000066">
    <property type="protein sequence ID" value="KAJ9629987.1"/>
    <property type="molecule type" value="Genomic_DNA"/>
</dbReference>
<reference evidence="7" key="1">
    <citation type="submission" date="2022-10" db="EMBL/GenBank/DDBJ databases">
        <title>Culturing micro-colonial fungi from biological soil crusts in the Mojave desert and describing Neophaeococcomyces mojavensis, and introducing the new genera and species Taxawa tesnikishii.</title>
        <authorList>
            <person name="Kurbessoian T."/>
            <person name="Stajich J.E."/>
        </authorList>
    </citation>
    <scope>NUCLEOTIDE SEQUENCE</scope>
    <source>
        <strain evidence="7">TK_35</strain>
    </source>
</reference>
<gene>
    <name evidence="7" type="ORF">H2204_008791</name>
</gene>
<sequence length="501" mass="54243">MASVPIFRKEIPYSFSDRDLLDDRSFVAGVWQEKADGSNTFSVEDPSDQKILAYVVDSSLDDYKSAIEVAHEAFGTYKKLTPKARSQLLRKWSQQVLESRDDLAALCTLELGKTFKESLAAVSYAASCLNWFANLAEEGCGGETIPNSNGRGKTVILTIRQPVGVVCAITPWNSPYSGVIKKIAPALAVGCTVVHKPAPETPLCAIALAKTFERAGFSPGVYNMLTTSSERAAEIGDLFSSHPLVRHVTFTGSTGVGKFLAERCGANLKKVTMELGGNAPFLVFADADLDQAVESLLACKFTSAGQVCIYANRILLETSIHDQFVSKLLKAIKDNIRLGSPWAETTTLGPLYSAKGAEKIQRLLKDAVGKGAKLVTSDVYEYGSSYYPPSVLIDVKPDMQITREEIFGPLISISTFDTEDEGIMFANNVKSGLAGYVFTENVSRLFRVSEYLEVGMVGARTGSISAIEMPFGGIKDSGLGREGSRHALEEYTELKAITLAL</sequence>
<accession>A0AA39CUB1</accession>
<comment type="pathway">
    <text evidence="1">Amino-acid degradation; 4-aminobutanoate degradation.</text>
</comment>
<dbReference type="Gene3D" id="3.40.605.10">
    <property type="entry name" value="Aldehyde Dehydrogenase, Chain A, domain 1"/>
    <property type="match status" value="1"/>
</dbReference>